<dbReference type="AlphaFoldDB" id="A0A6V7QJJ1"/>
<feature type="compositionally biased region" description="Basic and acidic residues" evidence="2">
    <location>
        <begin position="297"/>
        <end position="319"/>
    </location>
</feature>
<dbReference type="PANTHER" id="PTHR34380">
    <property type="entry name" value="BNAA03G12380D PROTEIN"/>
    <property type="match status" value="1"/>
</dbReference>
<sequence length="502" mass="56636">MENLTISELITSLQSAFRDSDMAEVERILVARDEALRSQNARTLSEELMVKEVERIECDARIHSLEGELSALRSRYALLEERINNRGEGFGSERVLGERERSGTGEEDDGWKRRCEKLEARVLKLEEENLKLRAIEQERCQKGKALGSIVEIIDSSSDDEKCAEDHGPKESMKRLTLLNLEEEADTEKKSNTDSVEDDFGGRHAENVLPVPTPKRKRGSRVIISDSESETDDCDDDDDTIPIAKLKRKRLNDEVTGGIKDDSDDIQEDFKPSKRRLVRLKKCSTKSSMEEENSPEDALSKDQPKKDKPATNRKLKFLDVEKDEEEDGSESEGASLGGFIVSESENLESSSGSADTSASEVEKEEEEGSDVDLGEVLANIRRGKNSKKWEYEGDMLSAFSNDPELCLKAVCALYRQQTSEEQSMKATIVRNKRGFNQLDAERGSLIAEFLMDGGSYGPIKKTVEDLEKYDRGGSDFCDKLARRYSKQLFMIYQNKEDPCFRPS</sequence>
<evidence type="ECO:0000313" key="3">
    <source>
        <dbReference type="EMBL" id="CAD1843309.1"/>
    </source>
</evidence>
<feature type="compositionally biased region" description="Acidic residues" evidence="2">
    <location>
        <begin position="361"/>
        <end position="372"/>
    </location>
</feature>
<feature type="compositionally biased region" description="Acidic residues" evidence="2">
    <location>
        <begin position="226"/>
        <end position="239"/>
    </location>
</feature>
<gene>
    <name evidence="3" type="ORF">CB5_LOCUS26520</name>
</gene>
<feature type="region of interest" description="Disordered" evidence="2">
    <location>
        <begin position="182"/>
        <end position="373"/>
    </location>
</feature>
<name>A0A6V7QJJ1_ANACO</name>
<proteinExistence type="predicted"/>
<feature type="compositionally biased region" description="Acidic residues" evidence="2">
    <location>
        <begin position="320"/>
        <end position="329"/>
    </location>
</feature>
<protein>
    <submittedName>
        <fullName evidence="3">Uncharacterized protein</fullName>
    </submittedName>
</protein>
<reference evidence="3" key="1">
    <citation type="submission" date="2020-07" db="EMBL/GenBank/DDBJ databases">
        <authorList>
            <person name="Lin J."/>
        </authorList>
    </citation>
    <scope>NUCLEOTIDE SEQUENCE</scope>
</reference>
<evidence type="ECO:0000256" key="2">
    <source>
        <dbReference type="SAM" id="MobiDB-lite"/>
    </source>
</evidence>
<accession>A0A6V7QJJ1</accession>
<dbReference type="PANTHER" id="PTHR34380:SF1">
    <property type="entry name" value="OS01G0221300 PROTEIN"/>
    <property type="match status" value="1"/>
</dbReference>
<feature type="compositionally biased region" description="Basic residues" evidence="2">
    <location>
        <begin position="272"/>
        <end position="283"/>
    </location>
</feature>
<evidence type="ECO:0000256" key="1">
    <source>
        <dbReference type="SAM" id="Coils"/>
    </source>
</evidence>
<feature type="coiled-coil region" evidence="1">
    <location>
        <begin position="108"/>
        <end position="135"/>
    </location>
</feature>
<dbReference type="EMBL" id="LR862136">
    <property type="protein sequence ID" value="CAD1843309.1"/>
    <property type="molecule type" value="Genomic_DNA"/>
</dbReference>
<feature type="compositionally biased region" description="Low complexity" evidence="2">
    <location>
        <begin position="341"/>
        <end position="358"/>
    </location>
</feature>
<keyword evidence="1" id="KW-0175">Coiled coil</keyword>
<organism evidence="3">
    <name type="scientific">Ananas comosus var. bracteatus</name>
    <name type="common">red pineapple</name>
    <dbReference type="NCBI Taxonomy" id="296719"/>
    <lineage>
        <taxon>Eukaryota</taxon>
        <taxon>Viridiplantae</taxon>
        <taxon>Streptophyta</taxon>
        <taxon>Embryophyta</taxon>
        <taxon>Tracheophyta</taxon>
        <taxon>Spermatophyta</taxon>
        <taxon>Magnoliopsida</taxon>
        <taxon>Liliopsida</taxon>
        <taxon>Poales</taxon>
        <taxon>Bromeliaceae</taxon>
        <taxon>Bromelioideae</taxon>
        <taxon>Ananas</taxon>
    </lineage>
</organism>